<dbReference type="EMBL" id="LAZR01019707">
    <property type="protein sequence ID" value="KKL91530.1"/>
    <property type="molecule type" value="Genomic_DNA"/>
</dbReference>
<reference evidence="1" key="1">
    <citation type="journal article" date="2015" name="Nature">
        <title>Complex archaea that bridge the gap between prokaryotes and eukaryotes.</title>
        <authorList>
            <person name="Spang A."/>
            <person name="Saw J.H."/>
            <person name="Jorgensen S.L."/>
            <person name="Zaremba-Niedzwiedzka K."/>
            <person name="Martijn J."/>
            <person name="Lind A.E."/>
            <person name="van Eijk R."/>
            <person name="Schleper C."/>
            <person name="Guy L."/>
            <person name="Ettema T.J."/>
        </authorList>
    </citation>
    <scope>NUCLEOTIDE SEQUENCE</scope>
</reference>
<sequence length="56" mass="6402">MKCQICEKGEVVETEERNYKMMVLGQEMTLPEAIVGRCDTCGAVNYAFRKEARDRA</sequence>
<proteinExistence type="predicted"/>
<protein>
    <submittedName>
        <fullName evidence="1">Uncharacterized protein</fullName>
    </submittedName>
</protein>
<gene>
    <name evidence="1" type="ORF">LCGC14_1893780</name>
</gene>
<evidence type="ECO:0000313" key="1">
    <source>
        <dbReference type="EMBL" id="KKL91530.1"/>
    </source>
</evidence>
<name>A0A0F9ICI3_9ZZZZ</name>
<dbReference type="AlphaFoldDB" id="A0A0F9ICI3"/>
<comment type="caution">
    <text evidence="1">The sequence shown here is derived from an EMBL/GenBank/DDBJ whole genome shotgun (WGS) entry which is preliminary data.</text>
</comment>
<organism evidence="1">
    <name type="scientific">marine sediment metagenome</name>
    <dbReference type="NCBI Taxonomy" id="412755"/>
    <lineage>
        <taxon>unclassified sequences</taxon>
        <taxon>metagenomes</taxon>
        <taxon>ecological metagenomes</taxon>
    </lineage>
</organism>
<accession>A0A0F9ICI3</accession>